<dbReference type="InterPro" id="IPR013100">
    <property type="entry name" value="LEH"/>
</dbReference>
<dbReference type="Pfam" id="PF07858">
    <property type="entry name" value="LEH"/>
    <property type="match status" value="2"/>
</dbReference>
<dbReference type="Gene3D" id="3.20.80.10">
    <property type="entry name" value="Regulatory factor, effector binding domain"/>
    <property type="match status" value="1"/>
</dbReference>
<reference evidence="2 3" key="1">
    <citation type="journal article" date="2011" name="J. Bacteriol.">
        <title>Genome sequence of strain IMCC3088, a proteorhodopsin-containing marine bacterium belonging to the OM60/NOR5 clade.</title>
        <authorList>
            <person name="Jang Y."/>
            <person name="Oh H.M."/>
            <person name="Kang I."/>
            <person name="Lee K."/>
            <person name="Yang S.J."/>
            <person name="Cho J.C."/>
        </authorList>
    </citation>
    <scope>NUCLEOTIDE SEQUENCE [LARGE SCALE GENOMIC DNA]</scope>
    <source>
        <strain evidence="2 3">IMCC3088</strain>
    </source>
</reference>
<dbReference type="SUPFAM" id="SSF55136">
    <property type="entry name" value="Probable bacterial effector-binding domain"/>
    <property type="match status" value="1"/>
</dbReference>
<gene>
    <name evidence="2" type="ORF">IMCC3088_139</name>
</gene>
<dbReference type="InterPro" id="IPR011256">
    <property type="entry name" value="Reg_factor_effector_dom_sf"/>
</dbReference>
<dbReference type="PANTHER" id="PTHR11220:SF58">
    <property type="entry name" value="SOUL HEME-BINDING FAMILY PROTEIN"/>
    <property type="match status" value="1"/>
</dbReference>
<proteinExistence type="predicted"/>
<sequence>MKRLVQALLFLLVAVDVVAIEEPKYELVAAYGDAIEIRHYEPQVVAATVMTSGQNSGFRVLAGYIFGGNEREEKIAMTAPVTTSMGGSAAEMQFMMPSEYERDQLPKPADERVVFKEVPAYTAAVIRFSGRANGVMAEKYWAQLQSFLADSDWQMSGSPTLNQYNPPWIPGYFRRNEIIVPVISKQETDAVNEQKLATAKDMLDAWNTLDWERVYELFGETGVLHNMMLEPTRGNAEIRTRFKAFEDGLTRMEFIVLNMGLLGDDVVIERLDSFEFNGRTGMVPVTGVLSIEEGQVKEWREYYDRNWLLSEMGVIDAEPPHPLAPQDVSIDRNSMSDEERLAVAQAMLDAYRQLDWEAAANLIADDGVIHYAEKDPMVGPEAMRRHTARIGALLTHVDFDVRNMGVVNGVVMIERFDEIEFNGHRGRVPVFGAMEIEDGKIKVWREYFDQNQMMQAMGVVPRS</sequence>
<dbReference type="AlphaFoldDB" id="F3L5H6"/>
<dbReference type="PANTHER" id="PTHR11220">
    <property type="entry name" value="HEME-BINDING PROTEIN-RELATED"/>
    <property type="match status" value="1"/>
</dbReference>
<feature type="domain" description="Limonene-1,2-epoxide hydrolase" evidence="1">
    <location>
        <begin position="198"/>
        <end position="311"/>
    </location>
</feature>
<comment type="caution">
    <text evidence="2">The sequence shown here is derived from an EMBL/GenBank/DDBJ whole genome shotgun (WGS) entry which is preliminary data.</text>
</comment>
<keyword evidence="3" id="KW-1185">Reference proteome</keyword>
<dbReference type="SUPFAM" id="SSF54427">
    <property type="entry name" value="NTF2-like"/>
    <property type="match status" value="2"/>
</dbReference>
<evidence type="ECO:0000259" key="1">
    <source>
        <dbReference type="Pfam" id="PF07858"/>
    </source>
</evidence>
<feature type="domain" description="Limonene-1,2-epoxide hydrolase" evidence="1">
    <location>
        <begin position="342"/>
        <end position="456"/>
    </location>
</feature>
<dbReference type="Proteomes" id="UP000005615">
    <property type="component" value="Unassembled WGS sequence"/>
</dbReference>
<evidence type="ECO:0000313" key="3">
    <source>
        <dbReference type="Proteomes" id="UP000005615"/>
    </source>
</evidence>
<organism evidence="2 3">
    <name type="scientific">Aequoribacter fuscus</name>
    <dbReference type="NCBI Taxonomy" id="2518989"/>
    <lineage>
        <taxon>Bacteria</taxon>
        <taxon>Pseudomonadati</taxon>
        <taxon>Pseudomonadota</taxon>
        <taxon>Gammaproteobacteria</taxon>
        <taxon>Cellvibrionales</taxon>
        <taxon>Halieaceae</taxon>
        <taxon>Aequoribacter</taxon>
    </lineage>
</organism>
<dbReference type="Pfam" id="PF04832">
    <property type="entry name" value="SOUL"/>
    <property type="match status" value="1"/>
</dbReference>
<accession>F3L5H6</accession>
<name>F3L5H6_9GAMM</name>
<dbReference type="InterPro" id="IPR032710">
    <property type="entry name" value="NTF2-like_dom_sf"/>
</dbReference>
<dbReference type="eggNOG" id="COG3449">
    <property type="taxonomic scope" value="Bacteria"/>
</dbReference>
<dbReference type="InterPro" id="IPR006917">
    <property type="entry name" value="SOUL_heme-bd"/>
</dbReference>
<dbReference type="Gene3D" id="3.10.450.50">
    <property type="match status" value="2"/>
</dbReference>
<dbReference type="RefSeq" id="WP_009577106.1">
    <property type="nucleotide sequence ID" value="NZ_AEIG01000112.1"/>
</dbReference>
<evidence type="ECO:0000313" key="2">
    <source>
        <dbReference type="EMBL" id="EGG28416.1"/>
    </source>
</evidence>
<protein>
    <recommendedName>
        <fullName evidence="1">Limonene-1,2-epoxide hydrolase domain-containing protein</fullName>
    </recommendedName>
</protein>
<dbReference type="eggNOG" id="COG4308">
    <property type="taxonomic scope" value="Bacteria"/>
</dbReference>
<dbReference type="EMBL" id="AEIG01000112">
    <property type="protein sequence ID" value="EGG28416.1"/>
    <property type="molecule type" value="Genomic_DNA"/>
</dbReference>
<dbReference type="OrthoDB" id="2156220at2"/>
<dbReference type="STRING" id="2518989.IMCC3088_139"/>